<organism evidence="4 5">
    <name type="scientific">Massarina eburnea CBS 473.64</name>
    <dbReference type="NCBI Taxonomy" id="1395130"/>
    <lineage>
        <taxon>Eukaryota</taxon>
        <taxon>Fungi</taxon>
        <taxon>Dikarya</taxon>
        <taxon>Ascomycota</taxon>
        <taxon>Pezizomycotina</taxon>
        <taxon>Dothideomycetes</taxon>
        <taxon>Pleosporomycetidae</taxon>
        <taxon>Pleosporales</taxon>
        <taxon>Massarineae</taxon>
        <taxon>Massarinaceae</taxon>
        <taxon>Massarina</taxon>
    </lineage>
</organism>
<feature type="domain" description="SCP" evidence="3">
    <location>
        <begin position="44"/>
        <end position="173"/>
    </location>
</feature>
<keyword evidence="5" id="KW-1185">Reference proteome</keyword>
<dbReference type="PROSITE" id="PS01009">
    <property type="entry name" value="CRISP_1"/>
    <property type="match status" value="1"/>
</dbReference>
<dbReference type="InterPro" id="IPR014044">
    <property type="entry name" value="CAP_dom"/>
</dbReference>
<evidence type="ECO:0000259" key="3">
    <source>
        <dbReference type="SMART" id="SM00198"/>
    </source>
</evidence>
<evidence type="ECO:0000256" key="1">
    <source>
        <dbReference type="SAM" id="MobiDB-lite"/>
    </source>
</evidence>
<sequence>MVFTIPISVILLLLGLHIHQTFALTFSTPGTRDAASTEYTKDDVFKQAVLNVTNTYRKQHNATSLKWNDTLAGVAEKWSERCVFEHSGGPTGENLSSGYANASASIVVWGNERTIYDFKKGEFSKATGHFTQLVWKSTTSVGCGRTECNGKSGKKAPGWFVVCEYYPHGNVIGSFIQNVQTQVSEDEQPDGASDPAVPTTTSGGANPSETAKECPQGGDCSGSWRVEGGFGAVWVAVLVGWIIGI</sequence>
<name>A0A6A6SGN0_9PLEO</name>
<evidence type="ECO:0000313" key="4">
    <source>
        <dbReference type="EMBL" id="KAF2645843.1"/>
    </source>
</evidence>
<evidence type="ECO:0000313" key="5">
    <source>
        <dbReference type="Proteomes" id="UP000799753"/>
    </source>
</evidence>
<dbReference type="InterPro" id="IPR035940">
    <property type="entry name" value="CAP_sf"/>
</dbReference>
<dbReference type="SMART" id="SM00198">
    <property type="entry name" value="SCP"/>
    <property type="match status" value="1"/>
</dbReference>
<gene>
    <name evidence="4" type="ORF">P280DRAFT_545749</name>
</gene>
<proteinExistence type="predicted"/>
<dbReference type="SUPFAM" id="SSF55797">
    <property type="entry name" value="PR-1-like"/>
    <property type="match status" value="1"/>
</dbReference>
<dbReference type="PRINTS" id="PR00837">
    <property type="entry name" value="V5TPXLIKE"/>
</dbReference>
<feature type="compositionally biased region" description="Polar residues" evidence="1">
    <location>
        <begin position="198"/>
        <end position="209"/>
    </location>
</feature>
<feature type="chain" id="PRO_5025505752" evidence="2">
    <location>
        <begin position="24"/>
        <end position="245"/>
    </location>
</feature>
<keyword evidence="2" id="KW-0732">Signal</keyword>
<dbReference type="Gene3D" id="3.40.33.10">
    <property type="entry name" value="CAP"/>
    <property type="match status" value="1"/>
</dbReference>
<accession>A0A6A6SGN0</accession>
<reference evidence="4" key="1">
    <citation type="journal article" date="2020" name="Stud. Mycol.">
        <title>101 Dothideomycetes genomes: a test case for predicting lifestyles and emergence of pathogens.</title>
        <authorList>
            <person name="Haridas S."/>
            <person name="Albert R."/>
            <person name="Binder M."/>
            <person name="Bloem J."/>
            <person name="Labutti K."/>
            <person name="Salamov A."/>
            <person name="Andreopoulos B."/>
            <person name="Baker S."/>
            <person name="Barry K."/>
            <person name="Bills G."/>
            <person name="Bluhm B."/>
            <person name="Cannon C."/>
            <person name="Castanera R."/>
            <person name="Culley D."/>
            <person name="Daum C."/>
            <person name="Ezra D."/>
            <person name="Gonzalez J."/>
            <person name="Henrissat B."/>
            <person name="Kuo A."/>
            <person name="Liang C."/>
            <person name="Lipzen A."/>
            <person name="Lutzoni F."/>
            <person name="Magnuson J."/>
            <person name="Mondo S."/>
            <person name="Nolan M."/>
            <person name="Ohm R."/>
            <person name="Pangilinan J."/>
            <person name="Park H.-J."/>
            <person name="Ramirez L."/>
            <person name="Alfaro M."/>
            <person name="Sun H."/>
            <person name="Tritt A."/>
            <person name="Yoshinaga Y."/>
            <person name="Zwiers L.-H."/>
            <person name="Turgeon B."/>
            <person name="Goodwin S."/>
            <person name="Spatafora J."/>
            <person name="Crous P."/>
            <person name="Grigoriev I."/>
        </authorList>
    </citation>
    <scope>NUCLEOTIDE SEQUENCE</scope>
    <source>
        <strain evidence="4">CBS 473.64</strain>
    </source>
</reference>
<dbReference type="EMBL" id="MU006777">
    <property type="protein sequence ID" value="KAF2645843.1"/>
    <property type="molecule type" value="Genomic_DNA"/>
</dbReference>
<dbReference type="AlphaFoldDB" id="A0A6A6SGN0"/>
<protein>
    <submittedName>
        <fullName evidence="4">PR-1-like protein</fullName>
    </submittedName>
</protein>
<dbReference type="InterPro" id="IPR018244">
    <property type="entry name" value="Allrgn_V5/Tpx1_CS"/>
</dbReference>
<evidence type="ECO:0000256" key="2">
    <source>
        <dbReference type="SAM" id="SignalP"/>
    </source>
</evidence>
<dbReference type="OrthoDB" id="337038at2759"/>
<dbReference type="PANTHER" id="PTHR10334">
    <property type="entry name" value="CYSTEINE-RICH SECRETORY PROTEIN-RELATED"/>
    <property type="match status" value="1"/>
</dbReference>
<dbReference type="InterPro" id="IPR001283">
    <property type="entry name" value="CRISP-related"/>
</dbReference>
<feature type="region of interest" description="Disordered" evidence="1">
    <location>
        <begin position="182"/>
        <end position="218"/>
    </location>
</feature>
<dbReference type="Pfam" id="PF00188">
    <property type="entry name" value="CAP"/>
    <property type="match status" value="1"/>
</dbReference>
<feature type="signal peptide" evidence="2">
    <location>
        <begin position="1"/>
        <end position="23"/>
    </location>
</feature>
<dbReference type="GO" id="GO:0005576">
    <property type="term" value="C:extracellular region"/>
    <property type="evidence" value="ECO:0007669"/>
    <property type="project" value="InterPro"/>
</dbReference>
<dbReference type="Proteomes" id="UP000799753">
    <property type="component" value="Unassembled WGS sequence"/>
</dbReference>